<name>A0AAW0C162_9AGAR</name>
<proteinExistence type="predicted"/>
<organism evidence="2 3">
    <name type="scientific">Favolaschia claudopus</name>
    <dbReference type="NCBI Taxonomy" id="2862362"/>
    <lineage>
        <taxon>Eukaryota</taxon>
        <taxon>Fungi</taxon>
        <taxon>Dikarya</taxon>
        <taxon>Basidiomycota</taxon>
        <taxon>Agaricomycotina</taxon>
        <taxon>Agaricomycetes</taxon>
        <taxon>Agaricomycetidae</taxon>
        <taxon>Agaricales</taxon>
        <taxon>Marasmiineae</taxon>
        <taxon>Mycenaceae</taxon>
        <taxon>Favolaschia</taxon>
    </lineage>
</organism>
<gene>
    <name evidence="2" type="ORF">R3P38DRAFT_3264979</name>
</gene>
<dbReference type="Proteomes" id="UP001362999">
    <property type="component" value="Unassembled WGS sequence"/>
</dbReference>
<dbReference type="EMBL" id="JAWWNJ010000023">
    <property type="protein sequence ID" value="KAK7033015.1"/>
    <property type="molecule type" value="Genomic_DNA"/>
</dbReference>
<keyword evidence="3" id="KW-1185">Reference proteome</keyword>
<protein>
    <submittedName>
        <fullName evidence="2">Uncharacterized protein</fullName>
    </submittedName>
</protein>
<accession>A0AAW0C162</accession>
<comment type="caution">
    <text evidence="2">The sequence shown here is derived from an EMBL/GenBank/DDBJ whole genome shotgun (WGS) entry which is preliminary data.</text>
</comment>
<dbReference type="AlphaFoldDB" id="A0AAW0C162"/>
<evidence type="ECO:0000313" key="2">
    <source>
        <dbReference type="EMBL" id="KAK7033015.1"/>
    </source>
</evidence>
<evidence type="ECO:0000313" key="3">
    <source>
        <dbReference type="Proteomes" id="UP001362999"/>
    </source>
</evidence>
<evidence type="ECO:0000256" key="1">
    <source>
        <dbReference type="SAM" id="MobiDB-lite"/>
    </source>
</evidence>
<sequence>MNCIPRFTNPHSIRNTVECVARSQLFDSPPTDEHDPELQSAFTELIQSTLQVDRPKKRRKLNPPATEGDDEPETSVSFRLLSTTQTISLLPPPAPPPVTREPEYEDTESVAKTRRQWAATVAVDAAWVVRESQRIPPPFRVGRVQHVKTDDLLGSPPPPMMRACCLQPPRKTRPPVPRSELQHHPYVPLPVLPSPDATGFLPCVNVAMVDKGLRKPRRRRRRDKELKTRPRATFWRSSLSFGKSLGYAMGY</sequence>
<feature type="region of interest" description="Disordered" evidence="1">
    <location>
        <begin position="49"/>
        <end position="75"/>
    </location>
</feature>
<reference evidence="2 3" key="1">
    <citation type="journal article" date="2024" name="J Genomics">
        <title>Draft genome sequencing and assembly of Favolaschia claudopus CIRM-BRFM 2984 isolated from oak limbs.</title>
        <authorList>
            <person name="Navarro D."/>
            <person name="Drula E."/>
            <person name="Chaduli D."/>
            <person name="Cazenave R."/>
            <person name="Ahrendt S."/>
            <person name="Wang J."/>
            <person name="Lipzen A."/>
            <person name="Daum C."/>
            <person name="Barry K."/>
            <person name="Grigoriev I.V."/>
            <person name="Favel A."/>
            <person name="Rosso M.N."/>
            <person name="Martin F."/>
        </authorList>
    </citation>
    <scope>NUCLEOTIDE SEQUENCE [LARGE SCALE GENOMIC DNA]</scope>
    <source>
        <strain evidence="2 3">CIRM-BRFM 2984</strain>
    </source>
</reference>